<dbReference type="GO" id="GO:0005524">
    <property type="term" value="F:ATP binding"/>
    <property type="evidence" value="ECO:0007669"/>
    <property type="project" value="UniProtKB-UniRule"/>
</dbReference>
<feature type="domain" description="ATP-grasp" evidence="5">
    <location>
        <begin position="494"/>
        <end position="530"/>
    </location>
</feature>
<comment type="caution">
    <text evidence="7">The sequence shown here is derived from an EMBL/GenBank/DDBJ whole genome shotgun (WGS) entry which is preliminary data.</text>
</comment>
<evidence type="ECO:0000256" key="4">
    <source>
        <dbReference type="PROSITE-ProRule" id="PRU00409"/>
    </source>
</evidence>
<dbReference type="EMBL" id="JAAYEE010000286">
    <property type="protein sequence ID" value="NLW36710.1"/>
    <property type="molecule type" value="Genomic_DNA"/>
</dbReference>
<dbReference type="Gene3D" id="3.30.470.20">
    <property type="entry name" value="ATP-grasp fold, B domain"/>
    <property type="match status" value="1"/>
</dbReference>
<dbReference type="SUPFAM" id="SSF56059">
    <property type="entry name" value="Glutathione synthetase ATP-binding domain-like"/>
    <property type="match status" value="1"/>
</dbReference>
<dbReference type="Proteomes" id="UP000777265">
    <property type="component" value="Unassembled WGS sequence"/>
</dbReference>
<keyword evidence="2 4" id="KW-0547">Nucleotide-binding</keyword>
<protein>
    <submittedName>
        <fullName evidence="7">GNAT family N-acetyltransferase</fullName>
    </submittedName>
</protein>
<dbReference type="InterPro" id="IPR036291">
    <property type="entry name" value="NAD(P)-bd_dom_sf"/>
</dbReference>
<evidence type="ECO:0000259" key="5">
    <source>
        <dbReference type="PROSITE" id="PS50975"/>
    </source>
</evidence>
<feature type="domain" description="N-acetyltransferase" evidence="6">
    <location>
        <begin position="735"/>
        <end position="889"/>
    </location>
</feature>
<dbReference type="SUPFAM" id="SSF55729">
    <property type="entry name" value="Acyl-CoA N-acyltransferases (Nat)"/>
    <property type="match status" value="1"/>
</dbReference>
<dbReference type="SUPFAM" id="SSF52210">
    <property type="entry name" value="Succinyl-CoA synthetase domains"/>
    <property type="match status" value="2"/>
</dbReference>
<dbReference type="GO" id="GO:0046872">
    <property type="term" value="F:metal ion binding"/>
    <property type="evidence" value="ECO:0007669"/>
    <property type="project" value="InterPro"/>
</dbReference>
<dbReference type="Pfam" id="PF13380">
    <property type="entry name" value="CoA_binding_2"/>
    <property type="match status" value="1"/>
</dbReference>
<dbReference type="SMART" id="SM00881">
    <property type="entry name" value="CoA_binding"/>
    <property type="match status" value="1"/>
</dbReference>
<dbReference type="PANTHER" id="PTHR43334">
    <property type="entry name" value="ACETATE--COA LIGASE [ADP-FORMING]"/>
    <property type="match status" value="1"/>
</dbReference>
<dbReference type="InterPro" id="IPR003781">
    <property type="entry name" value="CoA-bd"/>
</dbReference>
<dbReference type="Gene3D" id="3.40.50.720">
    <property type="entry name" value="NAD(P)-binding Rossmann-like Domain"/>
    <property type="match status" value="1"/>
</dbReference>
<dbReference type="InterPro" id="IPR032875">
    <property type="entry name" value="Succ_CoA_lig_flav_dom"/>
</dbReference>
<reference evidence="7" key="1">
    <citation type="journal article" date="2020" name="Biotechnol. Biofuels">
        <title>New insights from the biogas microbiome by comprehensive genome-resolved metagenomics of nearly 1600 species originating from multiple anaerobic digesters.</title>
        <authorList>
            <person name="Campanaro S."/>
            <person name="Treu L."/>
            <person name="Rodriguez-R L.M."/>
            <person name="Kovalovszki A."/>
            <person name="Ziels R.M."/>
            <person name="Maus I."/>
            <person name="Zhu X."/>
            <person name="Kougias P.G."/>
            <person name="Basile A."/>
            <person name="Luo G."/>
            <person name="Schluter A."/>
            <person name="Konstantinidis K.T."/>
            <person name="Angelidaki I."/>
        </authorList>
    </citation>
    <scope>NUCLEOTIDE SEQUENCE</scope>
    <source>
        <strain evidence="7">AS06rmzACSIP_7</strain>
    </source>
</reference>
<dbReference type="SUPFAM" id="SSF51735">
    <property type="entry name" value="NAD(P)-binding Rossmann-fold domains"/>
    <property type="match status" value="1"/>
</dbReference>
<dbReference type="Pfam" id="PF13607">
    <property type="entry name" value="Succ_CoA_lig"/>
    <property type="match status" value="1"/>
</dbReference>
<dbReference type="PANTHER" id="PTHR43334:SF1">
    <property type="entry name" value="3-HYDROXYPROPIONATE--COA LIGASE [ADP-FORMING]"/>
    <property type="match status" value="1"/>
</dbReference>
<dbReference type="InterPro" id="IPR051538">
    <property type="entry name" value="Acyl-CoA_Synth/Transferase"/>
</dbReference>
<evidence type="ECO:0000256" key="1">
    <source>
        <dbReference type="ARBA" id="ARBA00022598"/>
    </source>
</evidence>
<dbReference type="GO" id="GO:0043758">
    <property type="term" value="F:acetate-CoA ligase (ADP-forming) activity"/>
    <property type="evidence" value="ECO:0007669"/>
    <property type="project" value="InterPro"/>
</dbReference>
<dbReference type="InterPro" id="IPR000182">
    <property type="entry name" value="GNAT_dom"/>
</dbReference>
<dbReference type="InterPro" id="IPR016102">
    <property type="entry name" value="Succinyl-CoA_synth-like"/>
</dbReference>
<keyword evidence="1" id="KW-0436">Ligase</keyword>
<reference evidence="7" key="2">
    <citation type="submission" date="2020-01" db="EMBL/GenBank/DDBJ databases">
        <authorList>
            <person name="Campanaro S."/>
        </authorList>
    </citation>
    <scope>NUCLEOTIDE SEQUENCE</scope>
    <source>
        <strain evidence="7">AS06rmzACSIP_7</strain>
    </source>
</reference>
<dbReference type="CDD" id="cd04301">
    <property type="entry name" value="NAT_SF"/>
    <property type="match status" value="1"/>
</dbReference>
<evidence type="ECO:0000313" key="7">
    <source>
        <dbReference type="EMBL" id="NLW36710.1"/>
    </source>
</evidence>
<dbReference type="Gene3D" id="3.40.50.261">
    <property type="entry name" value="Succinyl-CoA synthetase domains"/>
    <property type="match status" value="2"/>
</dbReference>
<accession>A0A971S1P8</accession>
<dbReference type="Pfam" id="PF13302">
    <property type="entry name" value="Acetyltransf_3"/>
    <property type="match status" value="1"/>
</dbReference>
<evidence type="ECO:0000313" key="8">
    <source>
        <dbReference type="Proteomes" id="UP000777265"/>
    </source>
</evidence>
<dbReference type="Gene3D" id="3.30.1490.20">
    <property type="entry name" value="ATP-grasp fold, A domain"/>
    <property type="match status" value="1"/>
</dbReference>
<dbReference type="Pfam" id="PF13549">
    <property type="entry name" value="ATP-grasp_5"/>
    <property type="match status" value="1"/>
</dbReference>
<dbReference type="PROSITE" id="PS50975">
    <property type="entry name" value="ATP_GRASP"/>
    <property type="match status" value="1"/>
</dbReference>
<evidence type="ECO:0000256" key="2">
    <source>
        <dbReference type="ARBA" id="ARBA00022741"/>
    </source>
</evidence>
<dbReference type="Gene3D" id="3.40.630.30">
    <property type="match status" value="1"/>
</dbReference>
<name>A0A971S1P8_9BACT</name>
<keyword evidence="3 4" id="KW-0067">ATP-binding</keyword>
<dbReference type="InterPro" id="IPR013815">
    <property type="entry name" value="ATP_grasp_subdomain_1"/>
</dbReference>
<dbReference type="InterPro" id="IPR043938">
    <property type="entry name" value="Ligase_CoA_dom"/>
</dbReference>
<evidence type="ECO:0000259" key="6">
    <source>
        <dbReference type="PROSITE" id="PS51186"/>
    </source>
</evidence>
<organism evidence="7 8">
    <name type="scientific">Syntrophorhabdus aromaticivorans</name>
    <dbReference type="NCBI Taxonomy" id="328301"/>
    <lineage>
        <taxon>Bacteria</taxon>
        <taxon>Pseudomonadati</taxon>
        <taxon>Thermodesulfobacteriota</taxon>
        <taxon>Syntrophorhabdia</taxon>
        <taxon>Syntrophorhabdales</taxon>
        <taxon>Syntrophorhabdaceae</taxon>
        <taxon>Syntrophorhabdus</taxon>
    </lineage>
</organism>
<dbReference type="InterPro" id="IPR011761">
    <property type="entry name" value="ATP-grasp"/>
</dbReference>
<dbReference type="InterPro" id="IPR016181">
    <property type="entry name" value="Acyl_CoA_acyltransferase"/>
</dbReference>
<dbReference type="Pfam" id="PF19045">
    <property type="entry name" value="Ligase_CoA_2"/>
    <property type="match status" value="1"/>
</dbReference>
<proteinExistence type="predicted"/>
<sequence length="889" mass="98999">MGDMRKIFNPETIALIGATEKEHSVGRIILDNLLLSEQRKVFPVNPSRETVLGHASYPNIRDIAVHVDLAVISVRAEMVPRCLEDCGLAGVEGVIIVSSGFSEVGPEGKRLEDEVIAIRNRYGMRVMGPNSIGIIRPTVGLNTTPIEDTPDKGNIAFITESGAFGRALLEWGISSHIGFSLIASLGAMIDVDFGDLIDFLGEDPYTRSIMIYMEHPIDDIKRFASAAKGFALNKPIIVLRPVPAGEGEKTTRTLAGLLADHNRMYDALFKRIGVVRVKEVADIFNVASVLHTKRLPKGSRLLIITNAGGVGTMATNTLVELGGEPAVLSEESLRELDKFFPNYWNRQNPIYLLRDAEVERFSQSISIGLRDPGVDGILIVYTFQAAAKSEELARTVIELAQKSQKPIIISYMGGTGVIKGRKLLLEHNIPSYDTPEEAVKTYMYMYRYKRNLELLYETPSELAVDRAPPKNNLRVTVRRALKKGTTFFGGEEAARFLSNYGIPTIRSYTVLTFEEAARKAKDIKYPVVLKVVSPDVFDRADAGGPATGIQDEEQLRHEFERVSGRIKDKTPGARATGITIRKMVETIDYEVMLGAKRDSRFGSMIVFGMGGAGAQVFKDFSIALPPLNQILARRLMEETQVYKLLHGYRGRPPADLQKMEEIIVAFSNLIVDFPEIAEMDVNPIAISDGKAYALDARIIISDDMAESASQYPHLVITPYPARYIMPWTLSDGTEVLLRPIRPEDEPLEHEMLSTLSDESLRTRFFQTIRNITHEMHVRFCNIDYDREMAIVAEVRERDRRRIIGIARLVIEPSLKSAEYAVVVHDNYHGKGLGYKLVDVLIGFAQDKGLEEVCGYVQSTNLKMLNVCKKLGFTSAPLPDHVSRVCLPLK</sequence>
<dbReference type="PROSITE" id="PS51186">
    <property type="entry name" value="GNAT"/>
    <property type="match status" value="1"/>
</dbReference>
<evidence type="ECO:0000256" key="3">
    <source>
        <dbReference type="ARBA" id="ARBA00022840"/>
    </source>
</evidence>
<dbReference type="AlphaFoldDB" id="A0A971S1P8"/>
<gene>
    <name evidence="7" type="ORF">GXY80_14730</name>
</gene>
<dbReference type="GO" id="GO:0016747">
    <property type="term" value="F:acyltransferase activity, transferring groups other than amino-acyl groups"/>
    <property type="evidence" value="ECO:0007669"/>
    <property type="project" value="InterPro"/>
</dbReference>